<name>A0AAD4C9L4_BOLED</name>
<keyword evidence="1" id="KW-0175">Coiled coil</keyword>
<feature type="region of interest" description="Disordered" evidence="2">
    <location>
        <begin position="64"/>
        <end position="83"/>
    </location>
</feature>
<dbReference type="EMBL" id="WHUW01000001">
    <property type="protein sequence ID" value="KAF8452852.1"/>
    <property type="molecule type" value="Genomic_DNA"/>
</dbReference>
<protein>
    <submittedName>
        <fullName evidence="3">Uncharacterized protein</fullName>
    </submittedName>
</protein>
<dbReference type="AlphaFoldDB" id="A0AAD4C9L4"/>
<organism evidence="3 4">
    <name type="scientific">Boletus edulis BED1</name>
    <dbReference type="NCBI Taxonomy" id="1328754"/>
    <lineage>
        <taxon>Eukaryota</taxon>
        <taxon>Fungi</taxon>
        <taxon>Dikarya</taxon>
        <taxon>Basidiomycota</taxon>
        <taxon>Agaricomycotina</taxon>
        <taxon>Agaricomycetes</taxon>
        <taxon>Agaricomycetidae</taxon>
        <taxon>Boletales</taxon>
        <taxon>Boletineae</taxon>
        <taxon>Boletaceae</taxon>
        <taxon>Boletoideae</taxon>
        <taxon>Boletus</taxon>
    </lineage>
</organism>
<feature type="coiled-coil region" evidence="1">
    <location>
        <begin position="34"/>
        <end position="61"/>
    </location>
</feature>
<reference evidence="3" key="2">
    <citation type="journal article" date="2020" name="Nat. Commun.">
        <title>Large-scale genome sequencing of mycorrhizal fungi provides insights into the early evolution of symbiotic traits.</title>
        <authorList>
            <person name="Miyauchi S."/>
            <person name="Kiss E."/>
            <person name="Kuo A."/>
            <person name="Drula E."/>
            <person name="Kohler A."/>
            <person name="Sanchez-Garcia M."/>
            <person name="Morin E."/>
            <person name="Andreopoulos B."/>
            <person name="Barry K.W."/>
            <person name="Bonito G."/>
            <person name="Buee M."/>
            <person name="Carver A."/>
            <person name="Chen C."/>
            <person name="Cichocki N."/>
            <person name="Clum A."/>
            <person name="Culley D."/>
            <person name="Crous P.W."/>
            <person name="Fauchery L."/>
            <person name="Girlanda M."/>
            <person name="Hayes R.D."/>
            <person name="Keri Z."/>
            <person name="LaButti K."/>
            <person name="Lipzen A."/>
            <person name="Lombard V."/>
            <person name="Magnuson J."/>
            <person name="Maillard F."/>
            <person name="Murat C."/>
            <person name="Nolan M."/>
            <person name="Ohm R.A."/>
            <person name="Pangilinan J."/>
            <person name="Pereira M.F."/>
            <person name="Perotto S."/>
            <person name="Peter M."/>
            <person name="Pfister S."/>
            <person name="Riley R."/>
            <person name="Sitrit Y."/>
            <person name="Stielow J.B."/>
            <person name="Szollosi G."/>
            <person name="Zifcakova L."/>
            <person name="Stursova M."/>
            <person name="Spatafora J.W."/>
            <person name="Tedersoo L."/>
            <person name="Vaario L.M."/>
            <person name="Yamada A."/>
            <person name="Yan M."/>
            <person name="Wang P."/>
            <person name="Xu J."/>
            <person name="Bruns T."/>
            <person name="Baldrian P."/>
            <person name="Vilgalys R."/>
            <person name="Dunand C."/>
            <person name="Henrissat B."/>
            <person name="Grigoriev I.V."/>
            <person name="Hibbett D."/>
            <person name="Nagy L.G."/>
            <person name="Martin F.M."/>
        </authorList>
    </citation>
    <scope>NUCLEOTIDE SEQUENCE</scope>
    <source>
        <strain evidence="3">BED1</strain>
    </source>
</reference>
<gene>
    <name evidence="3" type="ORF">L210DRAFT_954921</name>
</gene>
<evidence type="ECO:0000256" key="1">
    <source>
        <dbReference type="SAM" id="Coils"/>
    </source>
</evidence>
<evidence type="ECO:0000313" key="3">
    <source>
        <dbReference type="EMBL" id="KAF8452852.1"/>
    </source>
</evidence>
<reference evidence="3" key="1">
    <citation type="submission" date="2019-10" db="EMBL/GenBank/DDBJ databases">
        <authorList>
            <consortium name="DOE Joint Genome Institute"/>
            <person name="Kuo A."/>
            <person name="Miyauchi S."/>
            <person name="Kiss E."/>
            <person name="Drula E."/>
            <person name="Kohler A."/>
            <person name="Sanchez-Garcia M."/>
            <person name="Andreopoulos B."/>
            <person name="Barry K.W."/>
            <person name="Bonito G."/>
            <person name="Buee M."/>
            <person name="Carver A."/>
            <person name="Chen C."/>
            <person name="Cichocki N."/>
            <person name="Clum A."/>
            <person name="Culley D."/>
            <person name="Crous P.W."/>
            <person name="Fauchery L."/>
            <person name="Girlanda M."/>
            <person name="Hayes R."/>
            <person name="Keri Z."/>
            <person name="LaButti K."/>
            <person name="Lipzen A."/>
            <person name="Lombard V."/>
            <person name="Magnuson J."/>
            <person name="Maillard F."/>
            <person name="Morin E."/>
            <person name="Murat C."/>
            <person name="Nolan M."/>
            <person name="Ohm R."/>
            <person name="Pangilinan J."/>
            <person name="Pereira M."/>
            <person name="Perotto S."/>
            <person name="Peter M."/>
            <person name="Riley R."/>
            <person name="Sitrit Y."/>
            <person name="Stielow B."/>
            <person name="Szollosi G."/>
            <person name="Zifcakova L."/>
            <person name="Stursova M."/>
            <person name="Spatafora J.W."/>
            <person name="Tedersoo L."/>
            <person name="Vaario L.-M."/>
            <person name="Yamada A."/>
            <person name="Yan M."/>
            <person name="Wang P."/>
            <person name="Xu J."/>
            <person name="Bruns T."/>
            <person name="Baldrian P."/>
            <person name="Vilgalys R."/>
            <person name="Henrissat B."/>
            <person name="Grigoriev I.V."/>
            <person name="Hibbett D."/>
            <person name="Nagy L.G."/>
            <person name="Martin F.M."/>
        </authorList>
    </citation>
    <scope>NUCLEOTIDE SEQUENCE</scope>
    <source>
        <strain evidence="3">BED1</strain>
    </source>
</reference>
<keyword evidence="4" id="KW-1185">Reference proteome</keyword>
<proteinExistence type="predicted"/>
<sequence>MTTQMLHLSRKSRDVYTAKLHYQHLRMQELDMMKNIMQDELEEIQVYLNRAEHQIGQIRQELHGGRTAGGQPTTQVGEFERLL</sequence>
<dbReference type="Proteomes" id="UP001194468">
    <property type="component" value="Unassembled WGS sequence"/>
</dbReference>
<comment type="caution">
    <text evidence="3">The sequence shown here is derived from an EMBL/GenBank/DDBJ whole genome shotgun (WGS) entry which is preliminary data.</text>
</comment>
<evidence type="ECO:0000256" key="2">
    <source>
        <dbReference type="SAM" id="MobiDB-lite"/>
    </source>
</evidence>
<evidence type="ECO:0000313" key="4">
    <source>
        <dbReference type="Proteomes" id="UP001194468"/>
    </source>
</evidence>
<accession>A0AAD4C9L4</accession>